<gene>
    <name evidence="4" type="ORF">CANTADRAFT_50134</name>
</gene>
<feature type="transmembrane region" description="Helical" evidence="2">
    <location>
        <begin position="234"/>
        <end position="257"/>
    </location>
</feature>
<proteinExistence type="predicted"/>
<dbReference type="Proteomes" id="UP000094285">
    <property type="component" value="Unassembled WGS sequence"/>
</dbReference>
<dbReference type="GO" id="GO:0031965">
    <property type="term" value="C:nuclear membrane"/>
    <property type="evidence" value="ECO:0007669"/>
    <property type="project" value="InterPro"/>
</dbReference>
<name>A0A1E4SKB4_9ASCO</name>
<dbReference type="GO" id="GO:0055088">
    <property type="term" value="P:lipid homeostasis"/>
    <property type="evidence" value="ECO:0007669"/>
    <property type="project" value="InterPro"/>
</dbReference>
<keyword evidence="2" id="KW-1133">Transmembrane helix</keyword>
<accession>A0A1E4SKB4</accession>
<dbReference type="SMART" id="SM01042">
    <property type="entry name" value="Brr6_like_C_C"/>
    <property type="match status" value="1"/>
</dbReference>
<organism evidence="4 5">
    <name type="scientific">Suhomyces tanzawaensis NRRL Y-17324</name>
    <dbReference type="NCBI Taxonomy" id="984487"/>
    <lineage>
        <taxon>Eukaryota</taxon>
        <taxon>Fungi</taxon>
        <taxon>Dikarya</taxon>
        <taxon>Ascomycota</taxon>
        <taxon>Saccharomycotina</taxon>
        <taxon>Pichiomycetes</taxon>
        <taxon>Debaryomycetaceae</taxon>
        <taxon>Suhomyces</taxon>
    </lineage>
</organism>
<dbReference type="GO" id="GO:0006998">
    <property type="term" value="P:nuclear envelope organization"/>
    <property type="evidence" value="ECO:0007669"/>
    <property type="project" value="InterPro"/>
</dbReference>
<dbReference type="PANTHER" id="PTHR28136:SF1">
    <property type="entry name" value="NUCLEUS EXPORT PROTEIN BRL1"/>
    <property type="match status" value="1"/>
</dbReference>
<feature type="transmembrane region" description="Helical" evidence="2">
    <location>
        <begin position="131"/>
        <end position="152"/>
    </location>
</feature>
<evidence type="ECO:0000256" key="1">
    <source>
        <dbReference type="SAM" id="MobiDB-lite"/>
    </source>
</evidence>
<evidence type="ECO:0000259" key="3">
    <source>
        <dbReference type="SMART" id="SM01042"/>
    </source>
</evidence>
<dbReference type="OrthoDB" id="5961at2759"/>
<evidence type="ECO:0000313" key="4">
    <source>
        <dbReference type="EMBL" id="ODV79949.1"/>
    </source>
</evidence>
<evidence type="ECO:0000256" key="2">
    <source>
        <dbReference type="SAM" id="Phobius"/>
    </source>
</evidence>
<dbReference type="GeneID" id="30983928"/>
<dbReference type="AlphaFoldDB" id="A0A1E4SKB4"/>
<keyword evidence="2" id="KW-0472">Membrane</keyword>
<keyword evidence="2" id="KW-0812">Transmembrane</keyword>
<sequence>MGFSFERPLLFPQPIVHHHHYYGDLAGSSLERVGEARSNASYQTGASSNYQQDSSAVFQPKSHSTAVYQPHHPHDQPETSAAYQPAHSTIYQPAHSFHQGTLSTVSLPQPWSPASRPFSHLPYILSSYLQVLINAAVSLYAAYLFYAVVLSIRQDVLFKVSQQTRQLMVEIDSCRRAYYENNCMPETIVPALERQCAYWHKCMSQDPAKRGNTSSISAQTIGILINSLVEPLGIKFFCVVAGFMVVIFGCNFTFGYIRAKMYYGWKYSEVNGQDAGAGQH</sequence>
<protein>
    <recommendedName>
        <fullName evidence="3">Brl1/Brr6 domain-containing protein</fullName>
    </recommendedName>
</protein>
<dbReference type="Pfam" id="PF10104">
    <property type="entry name" value="Brr6_like_C_C"/>
    <property type="match status" value="1"/>
</dbReference>
<reference evidence="5" key="1">
    <citation type="submission" date="2016-05" db="EMBL/GenBank/DDBJ databases">
        <title>Comparative genomics of biotechnologically important yeasts.</title>
        <authorList>
            <consortium name="DOE Joint Genome Institute"/>
            <person name="Riley R."/>
            <person name="Haridas S."/>
            <person name="Wolfe K.H."/>
            <person name="Lopes M.R."/>
            <person name="Hittinger C.T."/>
            <person name="Goker M."/>
            <person name="Salamov A."/>
            <person name="Wisecaver J."/>
            <person name="Long T.M."/>
            <person name="Aerts A.L."/>
            <person name="Barry K."/>
            <person name="Choi C."/>
            <person name="Clum A."/>
            <person name="Coughlan A.Y."/>
            <person name="Deshpande S."/>
            <person name="Douglass A.P."/>
            <person name="Hanson S.J."/>
            <person name="Klenk H.-P."/>
            <person name="Labutti K."/>
            <person name="Lapidus A."/>
            <person name="Lindquist E."/>
            <person name="Lipzen A."/>
            <person name="Meier-Kolthoff J.P."/>
            <person name="Ohm R.A."/>
            <person name="Otillar R.P."/>
            <person name="Pangilinan J."/>
            <person name="Peng Y."/>
            <person name="Rokas A."/>
            <person name="Rosa C.A."/>
            <person name="Scheuner C."/>
            <person name="Sibirny A.A."/>
            <person name="Slot J.C."/>
            <person name="Stielow J.B."/>
            <person name="Sun H."/>
            <person name="Kurtzman C.P."/>
            <person name="Blackwell M."/>
            <person name="Grigoriev I.V."/>
            <person name="Jeffries T.W."/>
        </authorList>
    </citation>
    <scope>NUCLEOTIDE SEQUENCE [LARGE SCALE GENOMIC DNA]</scope>
    <source>
        <strain evidence="5">NRRL Y-17324</strain>
    </source>
</reference>
<feature type="region of interest" description="Disordered" evidence="1">
    <location>
        <begin position="61"/>
        <end position="83"/>
    </location>
</feature>
<dbReference type="RefSeq" id="XP_020065071.1">
    <property type="nucleotide sequence ID" value="XM_020209792.1"/>
</dbReference>
<keyword evidence="5" id="KW-1185">Reference proteome</keyword>
<feature type="domain" description="Brl1/Brr6" evidence="3">
    <location>
        <begin position="125"/>
        <end position="258"/>
    </location>
</feature>
<evidence type="ECO:0000313" key="5">
    <source>
        <dbReference type="Proteomes" id="UP000094285"/>
    </source>
</evidence>
<dbReference type="PANTHER" id="PTHR28136">
    <property type="entry name" value="NUCLEUS EXPORT PROTEIN BRR6"/>
    <property type="match status" value="1"/>
</dbReference>
<dbReference type="InterPro" id="IPR040202">
    <property type="entry name" value="Brl1/Brr6"/>
</dbReference>
<dbReference type="EMBL" id="KV453911">
    <property type="protein sequence ID" value="ODV79949.1"/>
    <property type="molecule type" value="Genomic_DNA"/>
</dbReference>
<dbReference type="InterPro" id="IPR018767">
    <property type="entry name" value="Brl1/Brr6_dom"/>
</dbReference>